<evidence type="ECO:0000256" key="13">
    <source>
        <dbReference type="SAM" id="Coils"/>
    </source>
</evidence>
<dbReference type="OrthoDB" id="9759544at2"/>
<comment type="function">
    <text evidence="12">Initiates the restart of stalled replication forks, which reloads the replicative helicase on sites other than the origin of replication. Recognizes and binds to abandoned replication forks and remodels them to uncover a helicase loading site. Promotes assembly of the primosome at these replication forks.</text>
</comment>
<evidence type="ECO:0000259" key="14">
    <source>
        <dbReference type="PROSITE" id="PS51192"/>
    </source>
</evidence>
<evidence type="ECO:0000259" key="15">
    <source>
        <dbReference type="PROSITE" id="PS51194"/>
    </source>
</evidence>
<dbReference type="Gene3D" id="3.40.1440.60">
    <property type="entry name" value="PriA, 3(prime) DNA-binding domain"/>
    <property type="match status" value="1"/>
</dbReference>
<comment type="catalytic activity">
    <reaction evidence="11 12">
        <text>ATP + H2O = ADP + phosphate + H(+)</text>
        <dbReference type="Rhea" id="RHEA:13065"/>
        <dbReference type="ChEBI" id="CHEBI:15377"/>
        <dbReference type="ChEBI" id="CHEBI:15378"/>
        <dbReference type="ChEBI" id="CHEBI:30616"/>
        <dbReference type="ChEBI" id="CHEBI:43474"/>
        <dbReference type="ChEBI" id="CHEBI:456216"/>
        <dbReference type="EC" id="5.6.2.4"/>
    </reaction>
</comment>
<keyword evidence="6 12" id="KW-0347">Helicase</keyword>
<feature type="binding site" evidence="12">
    <location>
        <position position="479"/>
    </location>
    <ligand>
        <name>Zn(2+)</name>
        <dbReference type="ChEBI" id="CHEBI:29105"/>
        <label>2</label>
    </ligand>
</feature>
<feature type="binding site" evidence="12">
    <location>
        <position position="453"/>
    </location>
    <ligand>
        <name>Zn(2+)</name>
        <dbReference type="ChEBI" id="CHEBI:29105"/>
        <label>1</label>
    </ligand>
</feature>
<feature type="binding site" evidence="12">
    <location>
        <position position="459"/>
    </location>
    <ligand>
        <name>Zn(2+)</name>
        <dbReference type="ChEBI" id="CHEBI:29105"/>
        <label>2</label>
    </ligand>
</feature>
<dbReference type="PANTHER" id="PTHR30580:SF0">
    <property type="entry name" value="PRIMOSOMAL PROTEIN N"/>
    <property type="match status" value="1"/>
</dbReference>
<sequence length="740" mass="84594">MQKLYANIIVDITQEKLDRTFQYQIPQEMQGSLQIGMVVKIPFGRGNRFIKGYVVSISRKCEYEPSKMKEICEIVTDSSDSESRLIALAAWIRENYGATMIQALKTVIPIKQKVKPKEKKQICLIMERREAEEKLEFYKKKHQKARERLLEALLEAEELPYELVTTKLNITGGTIKSLTEQQIIEVKTTKVYRNPIKLGMKEDYLLRLNEEQAYIADKIIAGWEDKEERTYLIHGITGSGKTEVYMELIAHAIDKGQQAIVLIPEIALTYQTVMRFYKRFGDRISIMNSRLSPGERFDQFERAKQGDIDVMIGPRSALFTPFPNLGIIIIDEEHEPTYKSESVPRYHAREVAIQRGVLEGAKVVLGSATPSVDAYYKAKTGEYTLFTMQNRARTSELPNVFVEDMRKEIKTGNRSVISGRLKELMQDRLDKRQQVMLFLNRRGYAGFISCRMCGHVIQCPHCDVSLSVHNNGKLVCHYCGYEEPRPQKCPNCGSEFIRGFRVGTQQVEEFVQKEFPQAKILRMDMDTTKEKDGHEKILSAFSNQEADILIGTQMIVKGHDFPNVTLVGILAADLSLHASDYRAGERTFQLLTQAAGRAGRGEEKGEVIIQTYDPEHYCIITAANQDYESFYEQEIAYRSLAGYPPASNMMAIHGACQELMHLSLAMDYLQKFIVRIAGNTSVRIIGPADEPVAKVNDIYHKVIYLKEERHDLLTMIKDKVEQYIEANQGYESVNIQFDLN</sequence>
<dbReference type="EMBL" id="QGQD01000055">
    <property type="protein sequence ID" value="TLD00385.1"/>
    <property type="molecule type" value="Genomic_DNA"/>
</dbReference>
<dbReference type="PANTHER" id="PTHR30580">
    <property type="entry name" value="PRIMOSOMAL PROTEIN N"/>
    <property type="match status" value="1"/>
</dbReference>
<dbReference type="InterPro" id="IPR005259">
    <property type="entry name" value="PriA"/>
</dbReference>
<organism evidence="16 17">
    <name type="scientific">Robinsoniella peoriensis</name>
    <dbReference type="NCBI Taxonomy" id="180332"/>
    <lineage>
        <taxon>Bacteria</taxon>
        <taxon>Bacillati</taxon>
        <taxon>Bacillota</taxon>
        <taxon>Clostridia</taxon>
        <taxon>Lachnospirales</taxon>
        <taxon>Lachnospiraceae</taxon>
        <taxon>Robinsoniella</taxon>
    </lineage>
</organism>
<dbReference type="Pfam" id="PF18319">
    <property type="entry name" value="Zn_ribbon_PriA"/>
    <property type="match status" value="1"/>
</dbReference>
<feature type="binding site" evidence="12">
    <location>
        <position position="476"/>
    </location>
    <ligand>
        <name>Zn(2+)</name>
        <dbReference type="ChEBI" id="CHEBI:29105"/>
        <label>2</label>
    </ligand>
</feature>
<dbReference type="GO" id="GO:0008270">
    <property type="term" value="F:zinc ion binding"/>
    <property type="evidence" value="ECO:0007669"/>
    <property type="project" value="UniProtKB-UniRule"/>
</dbReference>
<dbReference type="SMART" id="SM00487">
    <property type="entry name" value="DEXDc"/>
    <property type="match status" value="1"/>
</dbReference>
<dbReference type="GO" id="GO:0003677">
    <property type="term" value="F:DNA binding"/>
    <property type="evidence" value="ECO:0007669"/>
    <property type="project" value="UniProtKB-UniRule"/>
</dbReference>
<keyword evidence="4 12" id="KW-0547">Nucleotide-binding</keyword>
<keyword evidence="1 12" id="KW-0639">Primosome</keyword>
<dbReference type="InterPro" id="IPR040498">
    <property type="entry name" value="PriA_CRR"/>
</dbReference>
<dbReference type="Pfam" id="PF00271">
    <property type="entry name" value="Helicase_C"/>
    <property type="match status" value="1"/>
</dbReference>
<dbReference type="InterPro" id="IPR011545">
    <property type="entry name" value="DEAD/DEAH_box_helicase_dom"/>
</dbReference>
<dbReference type="FunFam" id="3.40.50.300:FF:000489">
    <property type="entry name" value="Primosome assembly protein PriA"/>
    <property type="match status" value="1"/>
</dbReference>
<evidence type="ECO:0000256" key="3">
    <source>
        <dbReference type="ARBA" id="ARBA00022723"/>
    </source>
</evidence>
<evidence type="ECO:0000256" key="12">
    <source>
        <dbReference type="HAMAP-Rule" id="MF_00983"/>
    </source>
</evidence>
<dbReference type="InterPro" id="IPR041222">
    <property type="entry name" value="PriA_3primeBD"/>
</dbReference>
<evidence type="ECO:0000313" key="16">
    <source>
        <dbReference type="EMBL" id="TLD00385.1"/>
    </source>
</evidence>
<keyword evidence="7 12" id="KW-0862">Zinc</keyword>
<protein>
    <recommendedName>
        <fullName evidence="12">Replication restart protein PriA</fullName>
    </recommendedName>
    <alternativeName>
        <fullName evidence="12">ATP-dependent DNA helicase PriA</fullName>
        <ecNumber evidence="12">5.6.2.4</ecNumber>
    </alternativeName>
    <alternativeName>
        <fullName evidence="12">DNA 3'-5' helicase PriA</fullName>
    </alternativeName>
</protein>
<dbReference type="EC" id="5.6.2.4" evidence="12"/>
<dbReference type="SMART" id="SM00490">
    <property type="entry name" value="HELICc"/>
    <property type="match status" value="1"/>
</dbReference>
<dbReference type="GO" id="GO:0043138">
    <property type="term" value="F:3'-5' DNA helicase activity"/>
    <property type="evidence" value="ECO:0007669"/>
    <property type="project" value="UniProtKB-EC"/>
</dbReference>
<comment type="catalytic activity">
    <reaction evidence="12">
        <text>Couples ATP hydrolysis with the unwinding of duplex DNA by translocating in the 3'-5' direction.</text>
        <dbReference type="EC" id="5.6.2.4"/>
    </reaction>
</comment>
<evidence type="ECO:0000256" key="7">
    <source>
        <dbReference type="ARBA" id="ARBA00022833"/>
    </source>
</evidence>
<evidence type="ECO:0000256" key="4">
    <source>
        <dbReference type="ARBA" id="ARBA00022741"/>
    </source>
</evidence>
<feature type="binding site" evidence="12">
    <location>
        <position position="462"/>
    </location>
    <ligand>
        <name>Zn(2+)</name>
        <dbReference type="ChEBI" id="CHEBI:29105"/>
        <label>2</label>
    </ligand>
</feature>
<comment type="cofactor">
    <cofactor evidence="12">
        <name>Zn(2+)</name>
        <dbReference type="ChEBI" id="CHEBI:29105"/>
    </cofactor>
    <text evidence="12">Binds 2 zinc ions per subunit.</text>
</comment>
<keyword evidence="17" id="KW-1185">Reference proteome</keyword>
<comment type="subunit">
    <text evidence="12">Component of the replication restart primosome.</text>
</comment>
<dbReference type="InterPro" id="IPR027417">
    <property type="entry name" value="P-loop_NTPase"/>
</dbReference>
<dbReference type="GO" id="GO:1990077">
    <property type="term" value="C:primosome complex"/>
    <property type="evidence" value="ECO:0007669"/>
    <property type="project" value="UniProtKB-UniRule"/>
</dbReference>
<dbReference type="CDD" id="cd18804">
    <property type="entry name" value="SF2_C_priA"/>
    <property type="match status" value="1"/>
</dbReference>
<dbReference type="PROSITE" id="PS51194">
    <property type="entry name" value="HELICASE_CTER"/>
    <property type="match status" value="1"/>
</dbReference>
<dbReference type="GO" id="GO:0016887">
    <property type="term" value="F:ATP hydrolysis activity"/>
    <property type="evidence" value="ECO:0007669"/>
    <property type="project" value="RHEA"/>
</dbReference>
<dbReference type="GO" id="GO:0006270">
    <property type="term" value="P:DNA replication initiation"/>
    <property type="evidence" value="ECO:0007669"/>
    <property type="project" value="TreeGrafter"/>
</dbReference>
<dbReference type="CDD" id="cd17929">
    <property type="entry name" value="DEXHc_priA"/>
    <property type="match status" value="1"/>
</dbReference>
<feature type="domain" description="Helicase C-terminal" evidence="15">
    <location>
        <begin position="484"/>
        <end position="638"/>
    </location>
</feature>
<dbReference type="InterPro" id="IPR014001">
    <property type="entry name" value="Helicase_ATP-bd"/>
</dbReference>
<evidence type="ECO:0000256" key="5">
    <source>
        <dbReference type="ARBA" id="ARBA00022801"/>
    </source>
</evidence>
<keyword evidence="13" id="KW-0175">Coiled coil</keyword>
<dbReference type="Proteomes" id="UP000306509">
    <property type="component" value="Unassembled WGS sequence"/>
</dbReference>
<dbReference type="InterPro" id="IPR001650">
    <property type="entry name" value="Helicase_C-like"/>
</dbReference>
<feature type="coiled-coil region" evidence="13">
    <location>
        <begin position="128"/>
        <end position="159"/>
    </location>
</feature>
<feature type="binding site" evidence="12">
    <location>
        <position position="450"/>
    </location>
    <ligand>
        <name>Zn(2+)</name>
        <dbReference type="ChEBI" id="CHEBI:29105"/>
        <label>1</label>
    </ligand>
</feature>
<dbReference type="Gene3D" id="3.40.50.300">
    <property type="entry name" value="P-loop containing nucleotide triphosphate hydrolases"/>
    <property type="match status" value="2"/>
</dbReference>
<dbReference type="STRING" id="180332.GCA_000797495_04057"/>
<keyword evidence="8 12" id="KW-0067">ATP-binding</keyword>
<dbReference type="HAMAP" id="MF_00983">
    <property type="entry name" value="PriA"/>
    <property type="match status" value="1"/>
</dbReference>
<comment type="similarity">
    <text evidence="12">Belongs to the helicase family. PriA subfamily.</text>
</comment>
<evidence type="ECO:0000256" key="11">
    <source>
        <dbReference type="ARBA" id="ARBA00048988"/>
    </source>
</evidence>
<comment type="caution">
    <text evidence="16">The sequence shown here is derived from an EMBL/GenBank/DDBJ whole genome shotgun (WGS) entry which is preliminary data.</text>
</comment>
<dbReference type="GO" id="GO:0006302">
    <property type="term" value="P:double-strand break repair"/>
    <property type="evidence" value="ECO:0007669"/>
    <property type="project" value="InterPro"/>
</dbReference>
<keyword evidence="10 12" id="KW-0413">Isomerase</keyword>
<evidence type="ECO:0000256" key="2">
    <source>
        <dbReference type="ARBA" id="ARBA00022705"/>
    </source>
</evidence>
<keyword evidence="9 12" id="KW-0238">DNA-binding</keyword>
<dbReference type="AlphaFoldDB" id="A0A4U8Q685"/>
<keyword evidence="5 12" id="KW-0378">Hydrolase</keyword>
<evidence type="ECO:0000256" key="6">
    <source>
        <dbReference type="ARBA" id="ARBA00022806"/>
    </source>
</evidence>
<name>A0A4U8Q685_9FIRM</name>
<accession>A0A4U8Q685</accession>
<gene>
    <name evidence="12 16" type="primary">priA</name>
    <name evidence="16" type="ORF">DSM106044_02693</name>
</gene>
<dbReference type="GO" id="GO:0005524">
    <property type="term" value="F:ATP binding"/>
    <property type="evidence" value="ECO:0007669"/>
    <property type="project" value="UniProtKB-UniRule"/>
</dbReference>
<proteinExistence type="inferred from homology"/>
<evidence type="ECO:0000313" key="17">
    <source>
        <dbReference type="Proteomes" id="UP000306509"/>
    </source>
</evidence>
<dbReference type="GO" id="GO:0006269">
    <property type="term" value="P:DNA replication, synthesis of primer"/>
    <property type="evidence" value="ECO:0007669"/>
    <property type="project" value="UniProtKB-KW"/>
</dbReference>
<reference evidence="16 17" key="1">
    <citation type="journal article" date="2019" name="Anaerobe">
        <title>Detection of Robinsoniella peoriensis in multiple bone samples of a trauma patient.</title>
        <authorList>
            <person name="Schrottner P."/>
            <person name="Hartwich K."/>
            <person name="Bunk B."/>
            <person name="Schober I."/>
            <person name="Helbig S."/>
            <person name="Rudolph W.W."/>
            <person name="Gunzer F."/>
        </authorList>
    </citation>
    <scope>NUCLEOTIDE SEQUENCE [LARGE SCALE GENOMIC DNA]</scope>
    <source>
        <strain evidence="16 17">DSM 106044</strain>
    </source>
</reference>
<feature type="domain" description="Helicase ATP-binding" evidence="14">
    <location>
        <begin position="222"/>
        <end position="388"/>
    </location>
</feature>
<dbReference type="PROSITE" id="PS51192">
    <property type="entry name" value="HELICASE_ATP_BIND_1"/>
    <property type="match status" value="1"/>
</dbReference>
<evidence type="ECO:0000256" key="9">
    <source>
        <dbReference type="ARBA" id="ARBA00023125"/>
    </source>
</evidence>
<evidence type="ECO:0000256" key="8">
    <source>
        <dbReference type="ARBA" id="ARBA00022840"/>
    </source>
</evidence>
<evidence type="ECO:0000256" key="1">
    <source>
        <dbReference type="ARBA" id="ARBA00022515"/>
    </source>
</evidence>
<dbReference type="SUPFAM" id="SSF52540">
    <property type="entry name" value="P-loop containing nucleoside triphosphate hydrolases"/>
    <property type="match status" value="2"/>
</dbReference>
<dbReference type="GO" id="GO:0006310">
    <property type="term" value="P:DNA recombination"/>
    <property type="evidence" value="ECO:0007669"/>
    <property type="project" value="InterPro"/>
</dbReference>
<keyword evidence="2 12" id="KW-0235">DNA replication</keyword>
<dbReference type="Pfam" id="PF17764">
    <property type="entry name" value="PriA_3primeBD"/>
    <property type="match status" value="1"/>
</dbReference>
<feature type="binding site" evidence="12">
    <location>
        <position position="492"/>
    </location>
    <ligand>
        <name>Zn(2+)</name>
        <dbReference type="ChEBI" id="CHEBI:29105"/>
        <label>1</label>
    </ligand>
</feature>
<keyword evidence="3 12" id="KW-0479">Metal-binding</keyword>
<dbReference type="Pfam" id="PF00270">
    <property type="entry name" value="DEAD"/>
    <property type="match status" value="1"/>
</dbReference>
<evidence type="ECO:0000256" key="10">
    <source>
        <dbReference type="ARBA" id="ARBA00023235"/>
    </source>
</evidence>
<dbReference type="RefSeq" id="WP_027293510.1">
    <property type="nucleotide sequence ID" value="NZ_CABMJZ010000006.1"/>
</dbReference>
<dbReference type="InterPro" id="IPR042115">
    <property type="entry name" value="PriA_3primeBD_sf"/>
</dbReference>
<feature type="binding site" evidence="12">
    <location>
        <position position="489"/>
    </location>
    <ligand>
        <name>Zn(2+)</name>
        <dbReference type="ChEBI" id="CHEBI:29105"/>
        <label>1</label>
    </ligand>
</feature>
<dbReference type="NCBIfam" id="TIGR00595">
    <property type="entry name" value="priA"/>
    <property type="match status" value="1"/>
</dbReference>